<keyword evidence="8" id="KW-0675">Receptor</keyword>
<keyword evidence="3" id="KW-0812">Transmembrane</keyword>
<dbReference type="Proteomes" id="UP000079169">
    <property type="component" value="Unplaced"/>
</dbReference>
<dbReference type="GO" id="GO:0004930">
    <property type="term" value="F:G protein-coupled receptor activity"/>
    <property type="evidence" value="ECO:0007669"/>
    <property type="project" value="UniProtKB-KW"/>
</dbReference>
<dbReference type="GeneID" id="103520125"/>
<sequence length="63" mass="7194">MQIVSQVLAYMNSCVNPILYAFLSEHFRKSFRKMFCCRSFGAACQTPTRPGISMDDPTLRSQL</sequence>
<reference evidence="13" key="1">
    <citation type="submission" date="2025-08" db="UniProtKB">
        <authorList>
            <consortium name="RefSeq"/>
        </authorList>
    </citation>
    <scope>IDENTIFICATION</scope>
</reference>
<dbReference type="RefSeq" id="XP_026687168.1">
    <property type="nucleotide sequence ID" value="XM_026831367.1"/>
</dbReference>
<accession>A0A3Q0JJ56</accession>
<evidence type="ECO:0000256" key="1">
    <source>
        <dbReference type="ARBA" id="ARBA00004651"/>
    </source>
</evidence>
<evidence type="ECO:0000256" key="4">
    <source>
        <dbReference type="ARBA" id="ARBA00022989"/>
    </source>
</evidence>
<dbReference type="InterPro" id="IPR017452">
    <property type="entry name" value="GPCR_Rhodpsn_7TM"/>
</dbReference>
<dbReference type="Gene3D" id="1.20.1070.10">
    <property type="entry name" value="Rhodopsin 7-helix transmembrane proteins"/>
    <property type="match status" value="1"/>
</dbReference>
<evidence type="ECO:0000256" key="7">
    <source>
        <dbReference type="ARBA" id="ARBA00023157"/>
    </source>
</evidence>
<evidence type="ECO:0000313" key="13">
    <source>
        <dbReference type="RefSeq" id="XP_026687168.1"/>
    </source>
</evidence>
<keyword evidence="9" id="KW-0325">Glycoprotein</keyword>
<comment type="subcellular location">
    <subcellularLocation>
        <location evidence="1">Cell membrane</location>
        <topology evidence="1">Multi-pass membrane protein</topology>
    </subcellularLocation>
</comment>
<keyword evidence="10" id="KW-0807">Transducer</keyword>
<evidence type="ECO:0000256" key="8">
    <source>
        <dbReference type="ARBA" id="ARBA00023170"/>
    </source>
</evidence>
<dbReference type="PANTHER" id="PTHR45695:SF23">
    <property type="entry name" value="GALANIN-LIKE G-PROTEIN COUPLED RECEPTOR NPR-9"/>
    <property type="match status" value="1"/>
</dbReference>
<keyword evidence="5" id="KW-0297">G-protein coupled receptor</keyword>
<evidence type="ECO:0000256" key="10">
    <source>
        <dbReference type="ARBA" id="ARBA00023224"/>
    </source>
</evidence>
<dbReference type="AlphaFoldDB" id="A0A3Q0JJ56"/>
<evidence type="ECO:0000259" key="11">
    <source>
        <dbReference type="PROSITE" id="PS50262"/>
    </source>
</evidence>
<dbReference type="PROSITE" id="PS50262">
    <property type="entry name" value="G_PROTEIN_RECEP_F1_2"/>
    <property type="match status" value="1"/>
</dbReference>
<gene>
    <name evidence="13" type="primary">LOC103520125</name>
</gene>
<dbReference type="SUPFAM" id="SSF81321">
    <property type="entry name" value="Family A G protein-coupled receptor-like"/>
    <property type="match status" value="1"/>
</dbReference>
<keyword evidence="4" id="KW-1133">Transmembrane helix</keyword>
<evidence type="ECO:0000256" key="5">
    <source>
        <dbReference type="ARBA" id="ARBA00023040"/>
    </source>
</evidence>
<evidence type="ECO:0000256" key="6">
    <source>
        <dbReference type="ARBA" id="ARBA00023136"/>
    </source>
</evidence>
<organism evidence="12 13">
    <name type="scientific">Diaphorina citri</name>
    <name type="common">Asian citrus psyllid</name>
    <dbReference type="NCBI Taxonomy" id="121845"/>
    <lineage>
        <taxon>Eukaryota</taxon>
        <taxon>Metazoa</taxon>
        <taxon>Ecdysozoa</taxon>
        <taxon>Arthropoda</taxon>
        <taxon>Hexapoda</taxon>
        <taxon>Insecta</taxon>
        <taxon>Pterygota</taxon>
        <taxon>Neoptera</taxon>
        <taxon>Paraneoptera</taxon>
        <taxon>Hemiptera</taxon>
        <taxon>Sternorrhyncha</taxon>
        <taxon>Psylloidea</taxon>
        <taxon>Psyllidae</taxon>
        <taxon>Diaphorininae</taxon>
        <taxon>Diaphorina</taxon>
    </lineage>
</organism>
<evidence type="ECO:0000256" key="3">
    <source>
        <dbReference type="ARBA" id="ARBA00022692"/>
    </source>
</evidence>
<feature type="domain" description="G-protein coupled receptors family 1 profile" evidence="11">
    <location>
        <begin position="1"/>
        <end position="20"/>
    </location>
</feature>
<name>A0A3Q0JJ56_DIACI</name>
<protein>
    <submittedName>
        <fullName evidence="13">Allatostatin-A receptor-like isoform X2</fullName>
    </submittedName>
</protein>
<evidence type="ECO:0000256" key="2">
    <source>
        <dbReference type="ARBA" id="ARBA00022475"/>
    </source>
</evidence>
<keyword evidence="6" id="KW-0472">Membrane</keyword>
<evidence type="ECO:0000313" key="12">
    <source>
        <dbReference type="Proteomes" id="UP000079169"/>
    </source>
</evidence>
<evidence type="ECO:0000256" key="9">
    <source>
        <dbReference type="ARBA" id="ARBA00023180"/>
    </source>
</evidence>
<proteinExistence type="predicted"/>
<dbReference type="GO" id="GO:0005886">
    <property type="term" value="C:plasma membrane"/>
    <property type="evidence" value="ECO:0007669"/>
    <property type="project" value="UniProtKB-SubCell"/>
</dbReference>
<dbReference type="PANTHER" id="PTHR45695">
    <property type="entry name" value="LEUCOKININ RECEPTOR-RELATED"/>
    <property type="match status" value="1"/>
</dbReference>
<keyword evidence="12" id="KW-1185">Reference proteome</keyword>
<keyword evidence="7" id="KW-1015">Disulfide bond</keyword>
<keyword evidence="2" id="KW-1003">Cell membrane</keyword>